<dbReference type="AlphaFoldDB" id="A0AAF3F8H4"/>
<accession>A0AAF3F8H4</accession>
<dbReference type="InterPro" id="IPR011009">
    <property type="entry name" value="Kinase-like_dom_sf"/>
</dbReference>
<dbReference type="Pfam" id="PF07914">
    <property type="entry name" value="DUF1679"/>
    <property type="match status" value="1"/>
</dbReference>
<dbReference type="PANTHER" id="PTHR23020:SF22">
    <property type="entry name" value="CHK KINASE-LIKE DOMAIN-CONTAINING PROTEIN"/>
    <property type="match status" value="1"/>
</dbReference>
<protein>
    <recommendedName>
        <fullName evidence="3">CHK kinase-like domain-containing protein</fullName>
    </recommendedName>
</protein>
<evidence type="ECO:0008006" key="3">
    <source>
        <dbReference type="Google" id="ProtNLM"/>
    </source>
</evidence>
<keyword evidence="1" id="KW-1185">Reference proteome</keyword>
<dbReference type="WBParaSite" id="MBELARI_LOCUS2200">
    <property type="protein sequence ID" value="MBELARI_LOCUS2200"/>
    <property type="gene ID" value="MBELARI_LOCUS2200"/>
</dbReference>
<reference evidence="2" key="1">
    <citation type="submission" date="2024-02" db="UniProtKB">
        <authorList>
            <consortium name="WormBaseParasite"/>
        </authorList>
    </citation>
    <scope>IDENTIFICATION</scope>
</reference>
<organism evidence="1 2">
    <name type="scientific">Mesorhabditis belari</name>
    <dbReference type="NCBI Taxonomy" id="2138241"/>
    <lineage>
        <taxon>Eukaryota</taxon>
        <taxon>Metazoa</taxon>
        <taxon>Ecdysozoa</taxon>
        <taxon>Nematoda</taxon>
        <taxon>Chromadorea</taxon>
        <taxon>Rhabditida</taxon>
        <taxon>Rhabditina</taxon>
        <taxon>Rhabditomorpha</taxon>
        <taxon>Rhabditoidea</taxon>
        <taxon>Rhabditidae</taxon>
        <taxon>Mesorhabditinae</taxon>
        <taxon>Mesorhabditis</taxon>
    </lineage>
</organism>
<sequence length="252" mass="29072">MDRIGDNGVSLEFSRILQLLNSSQLFQKLHSGRTIKQLLPNDTTSKSMGFISQISRILVAFDDGSRIPIIVKIPELHTITHSMVLICGEKERNFMRENGKATAYATEPWRYGDASSCGSVIMRDLSAQAEPSNIYNGLNPSQLLEILSQIAWIQVHGLRSKTPYIRLSDGYMEFFYKMQEPASTWTTLEPKIGPEFEKIQHLYKNRHFWHYVFRESHKDLGIPDVICHGDMWAYNFLWNKTGKMCITVIFEY</sequence>
<dbReference type="PANTHER" id="PTHR23020">
    <property type="entry name" value="UNCHARACTERIZED NUCLEAR HORMONE RECEPTOR-RELATED"/>
    <property type="match status" value="1"/>
</dbReference>
<evidence type="ECO:0000313" key="2">
    <source>
        <dbReference type="WBParaSite" id="MBELARI_LOCUS2200"/>
    </source>
</evidence>
<dbReference type="Proteomes" id="UP000887575">
    <property type="component" value="Unassembled WGS sequence"/>
</dbReference>
<proteinExistence type="predicted"/>
<name>A0AAF3F8H4_9BILA</name>
<evidence type="ECO:0000313" key="1">
    <source>
        <dbReference type="Proteomes" id="UP000887575"/>
    </source>
</evidence>
<dbReference type="InterPro" id="IPR012877">
    <property type="entry name" value="Dhs-27"/>
</dbReference>
<dbReference type="SUPFAM" id="SSF56112">
    <property type="entry name" value="Protein kinase-like (PK-like)"/>
    <property type="match status" value="1"/>
</dbReference>
<dbReference type="InterPro" id="IPR052961">
    <property type="entry name" value="Oxido-Kinase-like_Enzymes"/>
</dbReference>